<protein>
    <submittedName>
        <fullName evidence="5">Partitioning defective 3</fullName>
    </submittedName>
</protein>
<organism evidence="5 6">
    <name type="scientific">Liparis tanakae</name>
    <name type="common">Tanaka's snailfish</name>
    <dbReference type="NCBI Taxonomy" id="230148"/>
    <lineage>
        <taxon>Eukaryota</taxon>
        <taxon>Metazoa</taxon>
        <taxon>Chordata</taxon>
        <taxon>Craniata</taxon>
        <taxon>Vertebrata</taxon>
        <taxon>Euteleostomi</taxon>
        <taxon>Actinopterygii</taxon>
        <taxon>Neopterygii</taxon>
        <taxon>Teleostei</taxon>
        <taxon>Neoteleostei</taxon>
        <taxon>Acanthomorphata</taxon>
        <taxon>Eupercaria</taxon>
        <taxon>Perciformes</taxon>
        <taxon>Cottioidei</taxon>
        <taxon>Cottales</taxon>
        <taxon>Liparidae</taxon>
        <taxon>Liparis</taxon>
    </lineage>
</organism>
<dbReference type="GO" id="GO:0043296">
    <property type="term" value="C:apical junction complex"/>
    <property type="evidence" value="ECO:0007669"/>
    <property type="project" value="TreeGrafter"/>
</dbReference>
<dbReference type="Pfam" id="PF12053">
    <property type="entry name" value="Par3_HAL_N_term"/>
    <property type="match status" value="1"/>
</dbReference>
<dbReference type="InterPro" id="IPR052213">
    <property type="entry name" value="PAR3"/>
</dbReference>
<evidence type="ECO:0000313" key="5">
    <source>
        <dbReference type="EMBL" id="TNN75177.1"/>
    </source>
</evidence>
<sequence length="243" mass="26267">MSQAVPAYRIFSGVSGGLRHSLSGTRMYESIKPPSTVTLRVDLDSDEGSTSQCRCTETQRREKAALRGLSGLISSRRSAAPCLHNGEELLCVSVNIREVEDTNAIKPRSTLVRRENLRALPVQPAWLASFRTHAVGIKDNGATPRPLSFPNSVSLQGHAERASGLPPLASMHATSLTEDSNASRPHAITDPSYWVQVHRLEHGDGGILDLDDMLCDVVDDKDRSLSSVLQPVGLGSIGPHTMI</sequence>
<evidence type="ECO:0000256" key="1">
    <source>
        <dbReference type="ARBA" id="ARBA00022618"/>
    </source>
</evidence>
<dbReference type="GO" id="GO:0045197">
    <property type="term" value="P:establishment or maintenance of epithelial cell apical/basal polarity"/>
    <property type="evidence" value="ECO:0007669"/>
    <property type="project" value="TreeGrafter"/>
</dbReference>
<dbReference type="GO" id="GO:0000226">
    <property type="term" value="P:microtubule cytoskeleton organization"/>
    <property type="evidence" value="ECO:0007669"/>
    <property type="project" value="TreeGrafter"/>
</dbReference>
<proteinExistence type="predicted"/>
<evidence type="ECO:0000256" key="3">
    <source>
        <dbReference type="ARBA" id="ARBA00023306"/>
    </source>
</evidence>
<dbReference type="PANTHER" id="PTHR16484:SF10">
    <property type="entry name" value="PARTITIONING DEFECTIVE 3 HOMOLOG"/>
    <property type="match status" value="1"/>
</dbReference>
<keyword evidence="1" id="KW-0132">Cell division</keyword>
<keyword evidence="6" id="KW-1185">Reference proteome</keyword>
<dbReference type="EMBL" id="SRLO01000106">
    <property type="protein sequence ID" value="TNN75177.1"/>
    <property type="molecule type" value="Genomic_DNA"/>
</dbReference>
<dbReference type="GO" id="GO:0051660">
    <property type="term" value="P:establishment of centrosome localization"/>
    <property type="evidence" value="ECO:0007669"/>
    <property type="project" value="TreeGrafter"/>
</dbReference>
<evidence type="ECO:0000256" key="2">
    <source>
        <dbReference type="ARBA" id="ARBA00022737"/>
    </source>
</evidence>
<feature type="domain" description="Par3/HAL N-terminal" evidence="4">
    <location>
        <begin position="189"/>
        <end position="223"/>
    </location>
</feature>
<dbReference type="GO" id="GO:0005938">
    <property type="term" value="C:cell cortex"/>
    <property type="evidence" value="ECO:0007669"/>
    <property type="project" value="TreeGrafter"/>
</dbReference>
<dbReference type="GO" id="GO:0035091">
    <property type="term" value="F:phosphatidylinositol binding"/>
    <property type="evidence" value="ECO:0007669"/>
    <property type="project" value="TreeGrafter"/>
</dbReference>
<dbReference type="GO" id="GO:0008104">
    <property type="term" value="P:intracellular protein localization"/>
    <property type="evidence" value="ECO:0007669"/>
    <property type="project" value="TreeGrafter"/>
</dbReference>
<dbReference type="GO" id="GO:0051301">
    <property type="term" value="P:cell division"/>
    <property type="evidence" value="ECO:0007669"/>
    <property type="project" value="UniProtKB-KW"/>
</dbReference>
<dbReference type="InterPro" id="IPR021922">
    <property type="entry name" value="Par3/HAL_N"/>
</dbReference>
<keyword evidence="2" id="KW-0677">Repeat</keyword>
<keyword evidence="3" id="KW-0131">Cell cycle</keyword>
<dbReference type="AlphaFoldDB" id="A0A4Z2IB35"/>
<dbReference type="GO" id="GO:0005912">
    <property type="term" value="C:adherens junction"/>
    <property type="evidence" value="ECO:0007669"/>
    <property type="project" value="TreeGrafter"/>
</dbReference>
<dbReference type="Gene3D" id="3.10.20.90">
    <property type="entry name" value="Phosphatidylinositol 3-kinase Catalytic Subunit, Chain A, domain 1"/>
    <property type="match status" value="1"/>
</dbReference>
<dbReference type="Proteomes" id="UP000314294">
    <property type="component" value="Unassembled WGS sequence"/>
</dbReference>
<gene>
    <name evidence="5" type="primary">Pard3_3</name>
    <name evidence="5" type="ORF">EYF80_014587</name>
</gene>
<comment type="caution">
    <text evidence="5">The sequence shown here is derived from an EMBL/GenBank/DDBJ whole genome shotgun (WGS) entry which is preliminary data.</text>
</comment>
<dbReference type="GO" id="GO:0030010">
    <property type="term" value="P:establishment of cell polarity"/>
    <property type="evidence" value="ECO:0007669"/>
    <property type="project" value="TreeGrafter"/>
</dbReference>
<evidence type="ECO:0000259" key="4">
    <source>
        <dbReference type="Pfam" id="PF12053"/>
    </source>
</evidence>
<dbReference type="PANTHER" id="PTHR16484">
    <property type="entry name" value="PARTITIONING DEFECTIVE 3 RELATED"/>
    <property type="match status" value="1"/>
</dbReference>
<dbReference type="GO" id="GO:0007155">
    <property type="term" value="P:cell adhesion"/>
    <property type="evidence" value="ECO:0007669"/>
    <property type="project" value="TreeGrafter"/>
</dbReference>
<name>A0A4Z2IB35_9TELE</name>
<reference evidence="5 6" key="1">
    <citation type="submission" date="2019-03" db="EMBL/GenBank/DDBJ databases">
        <title>First draft genome of Liparis tanakae, snailfish: a comprehensive survey of snailfish specific genes.</title>
        <authorList>
            <person name="Kim W."/>
            <person name="Song I."/>
            <person name="Jeong J.-H."/>
            <person name="Kim D."/>
            <person name="Kim S."/>
            <person name="Ryu S."/>
            <person name="Song J.Y."/>
            <person name="Lee S.K."/>
        </authorList>
    </citation>
    <scope>NUCLEOTIDE SEQUENCE [LARGE SCALE GENOMIC DNA]</scope>
    <source>
        <tissue evidence="5">Muscle</tissue>
    </source>
</reference>
<dbReference type="GO" id="GO:0016324">
    <property type="term" value="C:apical plasma membrane"/>
    <property type="evidence" value="ECO:0007669"/>
    <property type="project" value="TreeGrafter"/>
</dbReference>
<accession>A0A4Z2IB35</accession>
<evidence type="ECO:0000313" key="6">
    <source>
        <dbReference type="Proteomes" id="UP000314294"/>
    </source>
</evidence>